<feature type="transmembrane region" description="Helical" evidence="1">
    <location>
        <begin position="65"/>
        <end position="83"/>
    </location>
</feature>
<feature type="transmembrane region" description="Helical" evidence="1">
    <location>
        <begin position="36"/>
        <end position="53"/>
    </location>
</feature>
<sequence>MPNSAADTTKIERAVLQSVLKSLDEKPLYVARKRPFALYLVAAVVAGFAISWLDLAFFSHPVIRAVEPLFALALGAATTYAVLRAVSKARWSFLVQYVDRAAVEARLRELGG</sequence>
<name>A0A7S6UHL3_9GAMM</name>
<dbReference type="Proteomes" id="UP000594059">
    <property type="component" value="Chromosome"/>
</dbReference>
<keyword evidence="1" id="KW-0812">Transmembrane</keyword>
<proteinExistence type="predicted"/>
<evidence type="ECO:0000256" key="1">
    <source>
        <dbReference type="SAM" id="Phobius"/>
    </source>
</evidence>
<dbReference type="RefSeq" id="WP_193986861.1">
    <property type="nucleotide sequence ID" value="NZ_CP063656.1"/>
</dbReference>
<keyword evidence="3" id="KW-1185">Reference proteome</keyword>
<dbReference type="AlphaFoldDB" id="A0A7S6UHL3"/>
<keyword evidence="1" id="KW-1133">Transmembrane helix</keyword>
<dbReference type="EMBL" id="CP063656">
    <property type="protein sequence ID" value="QOW20451.1"/>
    <property type="molecule type" value="Genomic_DNA"/>
</dbReference>
<organism evidence="2 3">
    <name type="scientific">Novilysobacter ciconiae</name>
    <dbReference type="NCBI Taxonomy" id="2781022"/>
    <lineage>
        <taxon>Bacteria</taxon>
        <taxon>Pseudomonadati</taxon>
        <taxon>Pseudomonadota</taxon>
        <taxon>Gammaproteobacteria</taxon>
        <taxon>Lysobacterales</taxon>
        <taxon>Lysobacteraceae</taxon>
        <taxon>Novilysobacter</taxon>
    </lineage>
</organism>
<gene>
    <name evidence="2" type="ORF">INQ41_05390</name>
</gene>
<protein>
    <submittedName>
        <fullName evidence="2">Uncharacterized protein</fullName>
    </submittedName>
</protein>
<dbReference type="KEGG" id="lcic:INQ41_05390"/>
<evidence type="ECO:0000313" key="3">
    <source>
        <dbReference type="Proteomes" id="UP000594059"/>
    </source>
</evidence>
<evidence type="ECO:0000313" key="2">
    <source>
        <dbReference type="EMBL" id="QOW20451.1"/>
    </source>
</evidence>
<reference evidence="2 3" key="1">
    <citation type="submission" date="2020-10" db="EMBL/GenBank/DDBJ databases">
        <title>complete genome sequencing of Lysobacter sp. H21R20.</title>
        <authorList>
            <person name="Bae J.-W."/>
            <person name="Lee S.-Y."/>
        </authorList>
    </citation>
    <scope>NUCLEOTIDE SEQUENCE [LARGE SCALE GENOMIC DNA]</scope>
    <source>
        <strain evidence="2 3">H21R20</strain>
    </source>
</reference>
<accession>A0A7S6UHL3</accession>
<keyword evidence="1" id="KW-0472">Membrane</keyword>